<dbReference type="EMBL" id="VBUU01000040">
    <property type="protein sequence ID" value="TLF96795.1"/>
    <property type="molecule type" value="Genomic_DNA"/>
</dbReference>
<evidence type="ECO:0000313" key="3">
    <source>
        <dbReference type="Proteomes" id="UP000308349"/>
    </source>
</evidence>
<evidence type="ECO:0000259" key="1">
    <source>
        <dbReference type="Pfam" id="PF21806"/>
    </source>
</evidence>
<name>A0A5R8P8J0_9NOCA</name>
<gene>
    <name evidence="2" type="ORF">FEK35_27270</name>
</gene>
<evidence type="ECO:0000313" key="2">
    <source>
        <dbReference type="EMBL" id="TLF96795.1"/>
    </source>
</evidence>
<dbReference type="InterPro" id="IPR049244">
    <property type="entry name" value="DUF6879"/>
</dbReference>
<comment type="caution">
    <text evidence="2">The sequence shown here is derived from an EMBL/GenBank/DDBJ whole genome shotgun (WGS) entry which is preliminary data.</text>
</comment>
<dbReference type="RefSeq" id="WP_138458636.1">
    <property type="nucleotide sequence ID" value="NZ_VBUU01000040.1"/>
</dbReference>
<organism evidence="2 3">
    <name type="scientific">Nocardia cyriacigeorgica</name>
    <dbReference type="NCBI Taxonomy" id="135487"/>
    <lineage>
        <taxon>Bacteria</taxon>
        <taxon>Bacillati</taxon>
        <taxon>Actinomycetota</taxon>
        <taxon>Actinomycetes</taxon>
        <taxon>Mycobacteriales</taxon>
        <taxon>Nocardiaceae</taxon>
        <taxon>Nocardia</taxon>
    </lineage>
</organism>
<feature type="domain" description="DUF6879" evidence="1">
    <location>
        <begin position="9"/>
        <end position="173"/>
    </location>
</feature>
<accession>A0A5R8P8J0</accession>
<dbReference type="Proteomes" id="UP000308349">
    <property type="component" value="Unassembled WGS sequence"/>
</dbReference>
<protein>
    <recommendedName>
        <fullName evidence="1">DUF6879 domain-containing protein</fullName>
    </recommendedName>
</protein>
<sequence length="176" mass="19997">MQLLLGADQFRTKLAGAKRRAFHLETRDEYLTENEEPSLAAFRADETIDPGGDWFRGWTDQVEAATARGVVMQRARIVTVPHTLYTRYLLALTRHNVAAGEEVRYLPRHLATPADAVAEDFWLFDEDVLTFSVFDDRGYWVGAVATEDPEIVAHAVRVRDRVWAAATPYAEYLVSR</sequence>
<dbReference type="AlphaFoldDB" id="A0A5R8P8J0"/>
<dbReference type="OrthoDB" id="3821358at2"/>
<reference evidence="2 3" key="1">
    <citation type="submission" date="2019-05" db="EMBL/GenBank/DDBJ databases">
        <title>Genomes sequences of two Nocardia cyriacigeorgica environmental isolates, type strains Nocardia asteroides ATCC 19247 and Nocardia cyriacigeorgica DSM 44484.</title>
        <authorList>
            <person name="Vautrin F."/>
            <person name="Bergeron E."/>
            <person name="Dubost A."/>
            <person name="Abrouk D."/>
            <person name="Rodriguez Nava V."/>
            <person name="Pujic P."/>
        </authorList>
    </citation>
    <scope>NUCLEOTIDE SEQUENCE [LARGE SCALE GENOMIC DNA]</scope>
    <source>
        <strain evidence="2 3">EML 1456</strain>
    </source>
</reference>
<proteinExistence type="predicted"/>
<dbReference type="Pfam" id="PF21806">
    <property type="entry name" value="DUF6879"/>
    <property type="match status" value="1"/>
</dbReference>